<sequence length="310" mass="34063">MFFLSPVTVLLSAVVGFFLFDPKALPGLWHARIFTILVRHLVWNRNRALISTPTPATIFRPLRTRSYCSLAEIDFNLHKSNSTFYADLDVSRIELLVALFKDAITPLSPRRTLASSSPYSRRHRRGPLIAALGGVACIFRREIKPYQRYEVVSRVLTWDDKWLYIVSYFVKPGGRHATAEIPETQILASAMSKYVFKKGRQTMEPDGVLRNLGLLAESDEAIPAAAPAPAPAPAPAAAPAAESLSSTPALPQQDLRDHAGATLGAKQAVDRWSWAHVESERQRGLVVAAHMAGLTGLQELGVSTLGMQQG</sequence>
<dbReference type="PANTHER" id="PTHR12475">
    <property type="match status" value="1"/>
</dbReference>
<evidence type="ECO:0008006" key="5">
    <source>
        <dbReference type="Google" id="ProtNLM"/>
    </source>
</evidence>
<accession>A0A2V5HHY5</accession>
<evidence type="ECO:0000313" key="3">
    <source>
        <dbReference type="EMBL" id="PYI23421.1"/>
    </source>
</evidence>
<dbReference type="OMA" id="NMHKSNA"/>
<keyword evidence="4" id="KW-1185">Reference proteome</keyword>
<dbReference type="SUPFAM" id="SSF54637">
    <property type="entry name" value="Thioesterase/thiol ester dehydrase-isomerase"/>
    <property type="match status" value="1"/>
</dbReference>
<dbReference type="InterPro" id="IPR051490">
    <property type="entry name" value="THEM6_lcsJ_thioesterase"/>
</dbReference>
<name>A0A2V5HHY5_ASPV1</name>
<feature type="region of interest" description="Disordered" evidence="2">
    <location>
        <begin position="224"/>
        <end position="252"/>
    </location>
</feature>
<dbReference type="EMBL" id="KZ825105">
    <property type="protein sequence ID" value="PYI23421.1"/>
    <property type="molecule type" value="Genomic_DNA"/>
</dbReference>
<dbReference type="Proteomes" id="UP000249829">
    <property type="component" value="Unassembled WGS sequence"/>
</dbReference>
<protein>
    <recommendedName>
        <fullName evidence="5">Capsule polysaccharide biosynthesis protein</fullName>
    </recommendedName>
</protein>
<gene>
    <name evidence="3" type="ORF">BO99DRAFT_461844</name>
</gene>
<evidence type="ECO:0000256" key="1">
    <source>
        <dbReference type="ARBA" id="ARBA00038476"/>
    </source>
</evidence>
<organism evidence="3 4">
    <name type="scientific">Aspergillus violaceofuscus (strain CBS 115571)</name>
    <dbReference type="NCBI Taxonomy" id="1450538"/>
    <lineage>
        <taxon>Eukaryota</taxon>
        <taxon>Fungi</taxon>
        <taxon>Dikarya</taxon>
        <taxon>Ascomycota</taxon>
        <taxon>Pezizomycotina</taxon>
        <taxon>Eurotiomycetes</taxon>
        <taxon>Eurotiomycetidae</taxon>
        <taxon>Eurotiales</taxon>
        <taxon>Aspergillaceae</taxon>
        <taxon>Aspergillus</taxon>
    </lineage>
</organism>
<dbReference type="CDD" id="cd00586">
    <property type="entry name" value="4HBT"/>
    <property type="match status" value="1"/>
</dbReference>
<reference evidence="3 4" key="1">
    <citation type="submission" date="2018-02" db="EMBL/GenBank/DDBJ databases">
        <title>The genomes of Aspergillus section Nigri reveals drivers in fungal speciation.</title>
        <authorList>
            <consortium name="DOE Joint Genome Institute"/>
            <person name="Vesth T.C."/>
            <person name="Nybo J."/>
            <person name="Theobald S."/>
            <person name="Brandl J."/>
            <person name="Frisvad J.C."/>
            <person name="Nielsen K.F."/>
            <person name="Lyhne E.K."/>
            <person name="Kogle M.E."/>
            <person name="Kuo A."/>
            <person name="Riley R."/>
            <person name="Clum A."/>
            <person name="Nolan M."/>
            <person name="Lipzen A."/>
            <person name="Salamov A."/>
            <person name="Henrissat B."/>
            <person name="Wiebenga A."/>
            <person name="De vries R.P."/>
            <person name="Grigoriev I.V."/>
            <person name="Mortensen U.H."/>
            <person name="Andersen M.R."/>
            <person name="Baker S.E."/>
        </authorList>
    </citation>
    <scope>NUCLEOTIDE SEQUENCE [LARGE SCALE GENOMIC DNA]</scope>
    <source>
        <strain evidence="3 4">CBS 115571</strain>
    </source>
</reference>
<evidence type="ECO:0000256" key="2">
    <source>
        <dbReference type="SAM" id="MobiDB-lite"/>
    </source>
</evidence>
<dbReference type="PANTHER" id="PTHR12475:SF4">
    <property type="entry name" value="PROTEIN THEM6"/>
    <property type="match status" value="1"/>
</dbReference>
<evidence type="ECO:0000313" key="4">
    <source>
        <dbReference type="Proteomes" id="UP000249829"/>
    </source>
</evidence>
<proteinExistence type="inferred from homology"/>
<dbReference type="Pfam" id="PF13279">
    <property type="entry name" value="4HBT_2"/>
    <property type="match status" value="1"/>
</dbReference>
<dbReference type="InterPro" id="IPR029069">
    <property type="entry name" value="HotDog_dom_sf"/>
</dbReference>
<feature type="compositionally biased region" description="Pro residues" evidence="2">
    <location>
        <begin position="226"/>
        <end position="236"/>
    </location>
</feature>
<dbReference type="AlphaFoldDB" id="A0A2V5HHY5"/>
<comment type="similarity">
    <text evidence="1">Belongs to the lcsJ thioesterase family.</text>
</comment>